<dbReference type="EMBL" id="LCFA01000021">
    <property type="protein sequence ID" value="KKS81458.1"/>
    <property type="molecule type" value="Genomic_DNA"/>
</dbReference>
<organism evidence="2 3">
    <name type="scientific">Candidatus Wolfebacteria bacterium GW2011_GWC1_43_10</name>
    <dbReference type="NCBI Taxonomy" id="1619011"/>
    <lineage>
        <taxon>Bacteria</taxon>
        <taxon>Candidatus Wolfeibacteriota</taxon>
    </lineage>
</organism>
<evidence type="ECO:0000313" key="2">
    <source>
        <dbReference type="EMBL" id="KKS81458.1"/>
    </source>
</evidence>
<dbReference type="PATRIC" id="fig|1619011.3.peg.665"/>
<accession>A0A0G1F3J1</accession>
<feature type="compositionally biased region" description="Pro residues" evidence="1">
    <location>
        <begin position="1583"/>
        <end position="1602"/>
    </location>
</feature>
<protein>
    <submittedName>
        <fullName evidence="2">Surface-exposed protein</fullName>
    </submittedName>
</protein>
<evidence type="ECO:0000313" key="3">
    <source>
        <dbReference type="Proteomes" id="UP000034810"/>
    </source>
</evidence>
<feature type="compositionally biased region" description="Pro residues" evidence="1">
    <location>
        <begin position="1538"/>
        <end position="1552"/>
    </location>
</feature>
<comment type="caution">
    <text evidence="2">The sequence shown here is derived from an EMBL/GenBank/DDBJ whole genome shotgun (WGS) entry which is preliminary data.</text>
</comment>
<feature type="region of interest" description="Disordered" evidence="1">
    <location>
        <begin position="1497"/>
        <end position="1612"/>
    </location>
</feature>
<dbReference type="Proteomes" id="UP000034810">
    <property type="component" value="Unassembled WGS sequence"/>
</dbReference>
<gene>
    <name evidence="2" type="ORF">UV58_C0021G0003</name>
</gene>
<sequence>MAFLNKFLKIRYKLSYKAGFVFGAIFILSFAGVPVLGASGVPQIISYQGRLTDSSGSVLGGTGTTYYFKFSFWDSPSIGAGNRLWPSAAPSAVSVSVTSGVFNVNIGDTGSGYPDTLNYDFLTSSDTYLQIEVSPDGATFETLSPRQRIGSAGFALNAQNVSGDLKASSTADYTFDVLNTGTGAASLNIQNGSLLLGGTERIDFLGQGSFATTTISALTVNGTTILGTLNGLLKGTSGAIGAAIAGVDYLATSTGDWLGTFQNKNVTDFLSSSTLYVATTTGNWLGTLQGYNSSDFLSSSTAYVANNSGDWDGTWKLRSITDFLSSSTAYVATTTGDWLGTWQGFSPSYFAPSSTISSQWITTSTGIFYSGGNVGIGTTTPGVKLDVVGNDNTDSGGAIRTYANNLSQNTTYGWGGLTSSAYYRMNVGTYISLMGSVGVGDLAPGAKLGVVGNAAIGYASGQTAPANGLIVNGSVGIGTTTPAAKLDILDTTLSGSGSFAGSALNIAQTWNTTGVPTAVKIAVTETASGAGSSLFSIFGGASATTNYLTVLKGGNVGIGTASPGAKLAVNGAINYTSNITPTGSSAVGINSGSAAPLAIGTQNFLSSLTLGMGVGGSAQAERPVMYFRQANPDVSSTDLLSFWNTYPNSNFGIFRSSATGVNVFDINIGGSELITNAVDRDMSGANNWTLGTGWSVSGGYLSYTLGVGGAVANASLDSSLYVTGGVVSGQTYELMFDATTNSGTVASVLLGTATPMQTGSSYFNTANRTFRYIIKANANNANIIFRKQNGLLSVTNVSLKLVEKKFLVNEAGNVGIGTSTPNANLTVKGSVNSGSGTNLASFSSGNNSNLVTITDAGAFSSRGAGTFNYNGSNNISKSTVGADFIQYNSAGTITNYIQTAGNSYFNGGNVGIGTTTPQTLLHLSQDGAILGIENPTLEDTSAGRETHITFYGNMADGTRHGLADIKASHSSTAANQEGELNFYVNTGAQGLTPTTAALTIGDNSAGVGGGYMFVNSDIRINTNSKYYWNNSTRLTAGTDSTLLMTNVAATDFSIMKFGGTTSAFPGIKFINTSTGSQNAVQIIAADSSSSANLLVTGSVGIGTSTPFATTTALTVCALTNCTLSTASSAVMFLASDDGLTTGVSLVARGSISGGNADMGEYVDVVGSDSDYNAGDILSVSANNSGKFEKSGKPFDENLAGVVTETAGFIAGGGAAHGSTIIALAGRVPVKVSTENGPIKVGDYITSAGEIGYGMRADKAGRVLGQALTAFDGSLATGTVTVFVHPGYFNGSSLGTLLSGLFIENGQYTNGSSTALSEIDFAKNVLGELINGSSSTASLAASANKSEVFVDRLSAGLEIITPQIYAKGLSIDRVDAMDTAISLMSDTIFFGRPYFNSDTGGFAVVSTGAKSVDVVFEKQYIDRPVVNATIVFDADSPEGSADSAFLNDVKYAVTNSTVDGFTISLNRSAPADIQFNWMAIAIKDARLFSSISVDPPAPAPIINPPADSSTDIPAPTDTSSPDTDPSMENSTTTDSGQDPTPPEDSAPPVPTPPAADDDASSDPASDVPAEPPAENTDAISESAPLPPVDTPPPAETPVAPPASIPAEDTPTAE</sequence>
<proteinExistence type="predicted"/>
<name>A0A0G1F3J1_9BACT</name>
<feature type="compositionally biased region" description="Polar residues" evidence="1">
    <location>
        <begin position="1526"/>
        <end position="1536"/>
    </location>
</feature>
<evidence type="ECO:0000256" key="1">
    <source>
        <dbReference type="SAM" id="MobiDB-lite"/>
    </source>
</evidence>
<feature type="compositionally biased region" description="Low complexity" evidence="1">
    <location>
        <begin position="1503"/>
        <end position="1525"/>
    </location>
</feature>
<reference evidence="2 3" key="1">
    <citation type="journal article" date="2015" name="Nature">
        <title>rRNA introns, odd ribosomes, and small enigmatic genomes across a large radiation of phyla.</title>
        <authorList>
            <person name="Brown C.T."/>
            <person name="Hug L.A."/>
            <person name="Thomas B.C."/>
            <person name="Sharon I."/>
            <person name="Castelle C.J."/>
            <person name="Singh A."/>
            <person name="Wilkins M.J."/>
            <person name="Williams K.H."/>
            <person name="Banfield J.F."/>
        </authorList>
    </citation>
    <scope>NUCLEOTIDE SEQUENCE [LARGE SCALE GENOMIC DNA]</scope>
</reference>